<proteinExistence type="predicted"/>
<sequence>IRDLRSQQIDNLDNFFILVYYKKNQKRFAWYVYFSSPL</sequence>
<organism evidence="1 2">
    <name type="scientific">Caerostris extrusa</name>
    <name type="common">Bark spider</name>
    <name type="synonym">Caerostris bankana</name>
    <dbReference type="NCBI Taxonomy" id="172846"/>
    <lineage>
        <taxon>Eukaryota</taxon>
        <taxon>Metazoa</taxon>
        <taxon>Ecdysozoa</taxon>
        <taxon>Arthropoda</taxon>
        <taxon>Chelicerata</taxon>
        <taxon>Arachnida</taxon>
        <taxon>Araneae</taxon>
        <taxon>Araneomorphae</taxon>
        <taxon>Entelegynae</taxon>
        <taxon>Araneoidea</taxon>
        <taxon>Araneidae</taxon>
        <taxon>Caerostris</taxon>
    </lineage>
</organism>
<dbReference type="Proteomes" id="UP001054945">
    <property type="component" value="Unassembled WGS sequence"/>
</dbReference>
<dbReference type="AlphaFoldDB" id="A0AAV4WI35"/>
<reference evidence="1 2" key="1">
    <citation type="submission" date="2021-06" db="EMBL/GenBank/DDBJ databases">
        <title>Caerostris extrusa draft genome.</title>
        <authorList>
            <person name="Kono N."/>
            <person name="Arakawa K."/>
        </authorList>
    </citation>
    <scope>NUCLEOTIDE SEQUENCE [LARGE SCALE GENOMIC DNA]</scope>
</reference>
<comment type="caution">
    <text evidence="1">The sequence shown here is derived from an EMBL/GenBank/DDBJ whole genome shotgun (WGS) entry which is preliminary data.</text>
</comment>
<accession>A0AAV4WI35</accession>
<dbReference type="EMBL" id="BPLR01016222">
    <property type="protein sequence ID" value="GIY82211.1"/>
    <property type="molecule type" value="Genomic_DNA"/>
</dbReference>
<feature type="non-terminal residue" evidence="1">
    <location>
        <position position="1"/>
    </location>
</feature>
<gene>
    <name evidence="1" type="ORF">CEXT_31761</name>
</gene>
<keyword evidence="2" id="KW-1185">Reference proteome</keyword>
<evidence type="ECO:0000313" key="2">
    <source>
        <dbReference type="Proteomes" id="UP001054945"/>
    </source>
</evidence>
<name>A0AAV4WI35_CAEEX</name>
<protein>
    <submittedName>
        <fullName evidence="1">Uncharacterized protein</fullName>
    </submittedName>
</protein>
<evidence type="ECO:0000313" key="1">
    <source>
        <dbReference type="EMBL" id="GIY82211.1"/>
    </source>
</evidence>